<dbReference type="PANTHER" id="PTHR11722:SF0">
    <property type="entry name" value="LARGE RIBOSOMAL SUBUNIT PROTEIN EL13"/>
    <property type="match status" value="1"/>
</dbReference>
<feature type="compositionally biased region" description="Basic and acidic residues" evidence="4">
    <location>
        <begin position="166"/>
        <end position="207"/>
    </location>
</feature>
<keyword evidence="6" id="KW-1185">Reference proteome</keyword>
<dbReference type="HAMAP" id="MF_00499">
    <property type="entry name" value="Ribosomal_eL13"/>
    <property type="match status" value="1"/>
</dbReference>
<comment type="caution">
    <text evidence="5">The sequence shown here is derived from an EMBL/GenBank/DDBJ whole genome shotgun (WGS) entry which is preliminary data.</text>
</comment>
<accession>A0AAN6GVM0</accession>
<proteinExistence type="inferred from homology"/>
<dbReference type="EMBL" id="JAPDMZ010000002">
    <property type="protein sequence ID" value="KAK0557848.1"/>
    <property type="molecule type" value="Genomic_DNA"/>
</dbReference>
<gene>
    <name evidence="5" type="primary">rpl13</name>
    <name evidence="5" type="ORF">OC846_000142</name>
</gene>
<dbReference type="GO" id="GO:0006412">
    <property type="term" value="P:translation"/>
    <property type="evidence" value="ECO:0007669"/>
    <property type="project" value="InterPro"/>
</dbReference>
<sequence>MGFRYNNVLHNNHFRKDWQRRVKVWFDQPGAKKRRRNAREAKAASLGLKPTKSLRPAVRCPTLKYNTKLREGRGFTIEEVKAAGLGKKQARAIGVPVDHRRRNKSEESLKLNVERIKAYRERVVVIPARSKKGKKVDLSSLKTTRDTLAAFPLPPASVPEAPRAITSEEKEASAYRTLREARAKHRSEGARKVREAKKAEEEANAKK</sequence>
<keyword evidence="3" id="KW-0687">Ribonucleoprotein</keyword>
<comment type="similarity">
    <text evidence="1">Belongs to the eukaryotic ribosomal protein eL13 family.</text>
</comment>
<reference evidence="5" key="1">
    <citation type="journal article" date="2023" name="PhytoFront">
        <title>Draft Genome Resources of Seven Strains of Tilletia horrida, Causal Agent of Kernel Smut of Rice.</title>
        <authorList>
            <person name="Khanal S."/>
            <person name="Antony Babu S."/>
            <person name="Zhou X.G."/>
        </authorList>
    </citation>
    <scope>NUCLEOTIDE SEQUENCE</scope>
    <source>
        <strain evidence="5">TX6</strain>
    </source>
</reference>
<dbReference type="PANTHER" id="PTHR11722">
    <property type="entry name" value="60S RIBOSOMAL PROTEIN L13"/>
    <property type="match status" value="1"/>
</dbReference>
<dbReference type="AlphaFoldDB" id="A0AAN6GVM0"/>
<evidence type="ECO:0000313" key="5">
    <source>
        <dbReference type="EMBL" id="KAK0557848.1"/>
    </source>
</evidence>
<evidence type="ECO:0000313" key="6">
    <source>
        <dbReference type="Proteomes" id="UP001176517"/>
    </source>
</evidence>
<evidence type="ECO:0000256" key="3">
    <source>
        <dbReference type="ARBA" id="ARBA00023274"/>
    </source>
</evidence>
<evidence type="ECO:0000256" key="2">
    <source>
        <dbReference type="ARBA" id="ARBA00022980"/>
    </source>
</evidence>
<dbReference type="Pfam" id="PF01294">
    <property type="entry name" value="Ribosomal_L13e"/>
    <property type="match status" value="1"/>
</dbReference>
<evidence type="ECO:0000256" key="4">
    <source>
        <dbReference type="SAM" id="MobiDB-lite"/>
    </source>
</evidence>
<dbReference type="GO" id="GO:0022625">
    <property type="term" value="C:cytosolic large ribosomal subunit"/>
    <property type="evidence" value="ECO:0007669"/>
    <property type="project" value="TreeGrafter"/>
</dbReference>
<feature type="region of interest" description="Disordered" evidence="4">
    <location>
        <begin position="152"/>
        <end position="207"/>
    </location>
</feature>
<dbReference type="Gene3D" id="1.20.5.110">
    <property type="match status" value="1"/>
</dbReference>
<dbReference type="FunFam" id="1.20.5.110:FF:000003">
    <property type="entry name" value="60S ribosomal protein L13"/>
    <property type="match status" value="1"/>
</dbReference>
<protein>
    <submittedName>
        <fullName evidence="5">60S ribosomal protein L13</fullName>
    </submittedName>
</protein>
<keyword evidence="2 5" id="KW-0689">Ribosomal protein</keyword>
<evidence type="ECO:0000256" key="1">
    <source>
        <dbReference type="ARBA" id="ARBA00005640"/>
    </source>
</evidence>
<dbReference type="GO" id="GO:0003723">
    <property type="term" value="F:RNA binding"/>
    <property type="evidence" value="ECO:0007669"/>
    <property type="project" value="TreeGrafter"/>
</dbReference>
<dbReference type="InterPro" id="IPR001380">
    <property type="entry name" value="Ribosomal_eL13"/>
</dbReference>
<dbReference type="Proteomes" id="UP001176517">
    <property type="component" value="Unassembled WGS sequence"/>
</dbReference>
<dbReference type="GO" id="GO:0003735">
    <property type="term" value="F:structural constituent of ribosome"/>
    <property type="evidence" value="ECO:0007669"/>
    <property type="project" value="InterPro"/>
</dbReference>
<organism evidence="5 6">
    <name type="scientific">Tilletia horrida</name>
    <dbReference type="NCBI Taxonomy" id="155126"/>
    <lineage>
        <taxon>Eukaryota</taxon>
        <taxon>Fungi</taxon>
        <taxon>Dikarya</taxon>
        <taxon>Basidiomycota</taxon>
        <taxon>Ustilaginomycotina</taxon>
        <taxon>Exobasidiomycetes</taxon>
        <taxon>Tilletiales</taxon>
        <taxon>Tilletiaceae</taxon>
        <taxon>Tilletia</taxon>
    </lineage>
</organism>
<name>A0AAN6GVM0_9BASI</name>